<evidence type="ECO:0000313" key="1">
    <source>
        <dbReference type="EMBL" id="CAH0397429.1"/>
    </source>
</evidence>
<sequence>MFTCLKLLRTIYSLPYKSRNHTILSGYRYFYCSSITRIKMYMEYENQHAYNIMENKGYVTKINLEEIMDASLSSENFNKILNDNWNNKSPSEIYHAFSLLGIYSSKNAMCISNEIFDSFIDNLTDNISFATDEELKTLFYSLLKWPETASVRTRNYIEVWVALDDECLNRLKRWTLDEMLQFLGLFYMLNVTKASDFSLKALQKLTSKSKQLSPCQLVQTMFYIGIMRKAPFDMHNLELHLEQLFPEFTVDELAIMAMGFFKSKTPIRNTDLTTKIIYKVIENSKDIHEVSLASLLKVIRYSLKVSNDNIIYKMLDKLQYEIPRLSVMCNVHLVLVGMATLTLHRQCLESIAESTVRSITKTRIKDLERLVLTFGTFNLVPNIKENFFEIILEELRKPERIPEIEKHGRSFACCISFLGYLGIYPVDLMNKVLSPDFLLNTYGKQPMTYGREVLVIHNTAKLFCSESKMSLLSDKQATILARKYTDYVPSENPKKQFNMSERIMLDVMSALKQCRGGEEYVVAGHILTHHQRGDIIICNDSNGLPVKVKELFHNTPFGLMQKPPDHNSWVVLIMAGKNAIIHNSNVPTGPTTTKVKEVKALGFSANLVFSSKYNMLDSSEAKADYLNNLINEAISNKNK</sequence>
<dbReference type="EMBL" id="OU963894">
    <property type="protein sequence ID" value="CAH0397429.1"/>
    <property type="molecule type" value="Genomic_DNA"/>
</dbReference>
<name>A0ABN8ATC3_CHISP</name>
<evidence type="ECO:0008006" key="3">
    <source>
        <dbReference type="Google" id="ProtNLM"/>
    </source>
</evidence>
<protein>
    <recommendedName>
        <fullName evidence="3">RAP domain-containing protein</fullName>
    </recommendedName>
</protein>
<accession>A0ABN8ATC3</accession>
<proteinExistence type="predicted"/>
<evidence type="ECO:0000313" key="2">
    <source>
        <dbReference type="Proteomes" id="UP001153292"/>
    </source>
</evidence>
<keyword evidence="2" id="KW-1185">Reference proteome</keyword>
<dbReference type="Proteomes" id="UP001153292">
    <property type="component" value="Chromosome 1"/>
</dbReference>
<organism evidence="1 2">
    <name type="scientific">Chilo suppressalis</name>
    <name type="common">Asiatic rice borer moth</name>
    <dbReference type="NCBI Taxonomy" id="168631"/>
    <lineage>
        <taxon>Eukaryota</taxon>
        <taxon>Metazoa</taxon>
        <taxon>Ecdysozoa</taxon>
        <taxon>Arthropoda</taxon>
        <taxon>Hexapoda</taxon>
        <taxon>Insecta</taxon>
        <taxon>Pterygota</taxon>
        <taxon>Neoptera</taxon>
        <taxon>Endopterygota</taxon>
        <taxon>Lepidoptera</taxon>
        <taxon>Glossata</taxon>
        <taxon>Ditrysia</taxon>
        <taxon>Pyraloidea</taxon>
        <taxon>Crambidae</taxon>
        <taxon>Crambinae</taxon>
        <taxon>Chilo</taxon>
    </lineage>
</organism>
<reference evidence="1" key="1">
    <citation type="submission" date="2021-12" db="EMBL/GenBank/DDBJ databases">
        <authorList>
            <person name="King R."/>
        </authorList>
    </citation>
    <scope>NUCLEOTIDE SEQUENCE</scope>
</reference>
<gene>
    <name evidence="1" type="ORF">CHILSU_LOCUS499</name>
</gene>